<feature type="domain" description="USP" evidence="2">
    <location>
        <begin position="1"/>
        <end position="190"/>
    </location>
</feature>
<dbReference type="AlphaFoldDB" id="X6P059"/>
<sequence>MEIQLNYKTTCDHCDKARDRKETCRLLSLEAADVKSLTEGLDKFVELERLHDKNAVTCENCQSKQNCQRRQTIAQSPDVLIICLKRFRYDVANQQREKLNHEIAFSEHLNLWPYLTAYFNHDSPEALTSSSWYDLKGVIIHSGDTNKGHYYTLINDDKTKQWYKFDDTKVSPFDFAKIKEEAFGGFVRINVADSNDDEDDNEKKEEEEEDNDDNYNDDDDENGNERREERKRKRRRNGDEGDENIEVGGKKPSQHKRHHVSNRRKETTGSESNGNSRLKKEQNQYEFPQECNAYILIYKRQESKDTITVIETNKVEETGAETKFNAAKEEKQEEAEQKVMENDHKPDSKDTTPMTPTGTESRNKENFSVERSTVVNGGDINQLLQEEFEAIERENLKIFRQENIYDKLFDNFMFKRIQTLRDATKDNQYDKNSAVHVLLPKVLLQYVLNVAPGLNQVGTHQEEWFCMLKEMYCADITLIEGLIQNDCLVPWLLNLCTKCPQQDTRFCALTFFEEVFKTFGYYFLKI</sequence>
<feature type="compositionally biased region" description="Basic and acidic residues" evidence="1">
    <location>
        <begin position="326"/>
        <end position="350"/>
    </location>
</feature>
<dbReference type="GO" id="GO:0004843">
    <property type="term" value="F:cysteine-type deubiquitinase activity"/>
    <property type="evidence" value="ECO:0007669"/>
    <property type="project" value="InterPro"/>
</dbReference>
<evidence type="ECO:0000259" key="2">
    <source>
        <dbReference type="PROSITE" id="PS50235"/>
    </source>
</evidence>
<keyword evidence="4" id="KW-1185">Reference proteome</keyword>
<dbReference type="EMBL" id="ASPP01004918">
    <property type="protein sequence ID" value="ETO31459.1"/>
    <property type="molecule type" value="Genomic_DNA"/>
</dbReference>
<name>X6P059_RETFI</name>
<dbReference type="GO" id="GO:0016579">
    <property type="term" value="P:protein deubiquitination"/>
    <property type="evidence" value="ECO:0007669"/>
    <property type="project" value="InterPro"/>
</dbReference>
<proteinExistence type="predicted"/>
<evidence type="ECO:0000313" key="3">
    <source>
        <dbReference type="EMBL" id="ETO31459.1"/>
    </source>
</evidence>
<feature type="compositionally biased region" description="Polar residues" evidence="1">
    <location>
        <begin position="351"/>
        <end position="360"/>
    </location>
</feature>
<gene>
    <name evidence="3" type="ORF">RFI_05660</name>
</gene>
<feature type="region of interest" description="Disordered" evidence="1">
    <location>
        <begin position="320"/>
        <end position="366"/>
    </location>
</feature>
<evidence type="ECO:0000256" key="1">
    <source>
        <dbReference type="SAM" id="MobiDB-lite"/>
    </source>
</evidence>
<comment type="caution">
    <text evidence="3">The sequence shown here is derived from an EMBL/GenBank/DDBJ whole genome shotgun (WGS) entry which is preliminary data.</text>
</comment>
<dbReference type="Gene3D" id="3.90.70.10">
    <property type="entry name" value="Cysteine proteinases"/>
    <property type="match status" value="1"/>
</dbReference>
<dbReference type="OrthoDB" id="289038at2759"/>
<dbReference type="InterPro" id="IPR050164">
    <property type="entry name" value="Peptidase_C19"/>
</dbReference>
<dbReference type="PROSITE" id="PS50235">
    <property type="entry name" value="USP_3"/>
    <property type="match status" value="1"/>
</dbReference>
<dbReference type="InterPro" id="IPR038765">
    <property type="entry name" value="Papain-like_cys_pep_sf"/>
</dbReference>
<dbReference type="Pfam" id="PF00443">
    <property type="entry name" value="UCH"/>
    <property type="match status" value="1"/>
</dbReference>
<dbReference type="InterPro" id="IPR018200">
    <property type="entry name" value="USP_CS"/>
</dbReference>
<dbReference type="SUPFAM" id="SSF54001">
    <property type="entry name" value="Cysteine proteinases"/>
    <property type="match status" value="1"/>
</dbReference>
<accession>X6P059</accession>
<organism evidence="3 4">
    <name type="scientific">Reticulomyxa filosa</name>
    <dbReference type="NCBI Taxonomy" id="46433"/>
    <lineage>
        <taxon>Eukaryota</taxon>
        <taxon>Sar</taxon>
        <taxon>Rhizaria</taxon>
        <taxon>Retaria</taxon>
        <taxon>Foraminifera</taxon>
        <taxon>Monothalamids</taxon>
        <taxon>Reticulomyxidae</taxon>
        <taxon>Reticulomyxa</taxon>
    </lineage>
</organism>
<dbReference type="Proteomes" id="UP000023152">
    <property type="component" value="Unassembled WGS sequence"/>
</dbReference>
<feature type="compositionally biased region" description="Acidic residues" evidence="1">
    <location>
        <begin position="194"/>
        <end position="222"/>
    </location>
</feature>
<evidence type="ECO:0000313" key="4">
    <source>
        <dbReference type="Proteomes" id="UP000023152"/>
    </source>
</evidence>
<dbReference type="InterPro" id="IPR028889">
    <property type="entry name" value="USP"/>
</dbReference>
<dbReference type="GO" id="GO:0005829">
    <property type="term" value="C:cytosol"/>
    <property type="evidence" value="ECO:0007669"/>
    <property type="project" value="TreeGrafter"/>
</dbReference>
<reference evidence="3 4" key="1">
    <citation type="journal article" date="2013" name="Curr. Biol.">
        <title>The Genome of the Foraminiferan Reticulomyxa filosa.</title>
        <authorList>
            <person name="Glockner G."/>
            <person name="Hulsmann N."/>
            <person name="Schleicher M."/>
            <person name="Noegel A.A."/>
            <person name="Eichinger L."/>
            <person name="Gallinger C."/>
            <person name="Pawlowski J."/>
            <person name="Sierra R."/>
            <person name="Euteneuer U."/>
            <person name="Pillet L."/>
            <person name="Moustafa A."/>
            <person name="Platzer M."/>
            <person name="Groth M."/>
            <person name="Szafranski K."/>
            <person name="Schliwa M."/>
        </authorList>
    </citation>
    <scope>NUCLEOTIDE SEQUENCE [LARGE SCALE GENOMIC DNA]</scope>
</reference>
<protein>
    <recommendedName>
        <fullName evidence="2">USP domain-containing protein</fullName>
    </recommendedName>
</protein>
<dbReference type="PANTHER" id="PTHR24006">
    <property type="entry name" value="UBIQUITIN CARBOXYL-TERMINAL HYDROLASE"/>
    <property type="match status" value="1"/>
</dbReference>
<feature type="region of interest" description="Disordered" evidence="1">
    <location>
        <begin position="190"/>
        <end position="285"/>
    </location>
</feature>
<dbReference type="InterPro" id="IPR001394">
    <property type="entry name" value="Peptidase_C19_UCH"/>
</dbReference>
<feature type="compositionally biased region" description="Basic residues" evidence="1">
    <location>
        <begin position="252"/>
        <end position="262"/>
    </location>
</feature>
<dbReference type="PROSITE" id="PS00973">
    <property type="entry name" value="USP_2"/>
    <property type="match status" value="1"/>
</dbReference>
<dbReference type="PANTHER" id="PTHR24006:SF827">
    <property type="entry name" value="UBIQUITIN CARBOXYL-TERMINAL HYDROLASE 34"/>
    <property type="match status" value="1"/>
</dbReference>
<dbReference type="GO" id="GO:0005634">
    <property type="term" value="C:nucleus"/>
    <property type="evidence" value="ECO:0007669"/>
    <property type="project" value="TreeGrafter"/>
</dbReference>